<evidence type="ECO:0000256" key="5">
    <source>
        <dbReference type="ARBA" id="ARBA00023163"/>
    </source>
</evidence>
<name>A0A2V1DV89_9PLEO</name>
<reference evidence="9 10" key="1">
    <citation type="journal article" date="2018" name="Sci. Rep.">
        <title>Comparative genomics provides insights into the lifestyle and reveals functional heterogeneity of dark septate endophytic fungi.</title>
        <authorList>
            <person name="Knapp D.G."/>
            <person name="Nemeth J.B."/>
            <person name="Barry K."/>
            <person name="Hainaut M."/>
            <person name="Henrissat B."/>
            <person name="Johnson J."/>
            <person name="Kuo A."/>
            <person name="Lim J.H.P."/>
            <person name="Lipzen A."/>
            <person name="Nolan M."/>
            <person name="Ohm R.A."/>
            <person name="Tamas L."/>
            <person name="Grigoriev I.V."/>
            <person name="Spatafora J.W."/>
            <person name="Nagy L.G."/>
            <person name="Kovacs G.M."/>
        </authorList>
    </citation>
    <scope>NUCLEOTIDE SEQUENCE [LARGE SCALE GENOMIC DNA]</scope>
    <source>
        <strain evidence="9 10">DSE2036</strain>
    </source>
</reference>
<feature type="compositionally biased region" description="Basic and acidic residues" evidence="7">
    <location>
        <begin position="1018"/>
        <end position="1027"/>
    </location>
</feature>
<evidence type="ECO:0000256" key="7">
    <source>
        <dbReference type="SAM" id="MobiDB-lite"/>
    </source>
</evidence>
<dbReference type="GO" id="GO:0003723">
    <property type="term" value="F:RNA binding"/>
    <property type="evidence" value="ECO:0007669"/>
    <property type="project" value="UniProtKB-KW"/>
</dbReference>
<dbReference type="GO" id="GO:0045944">
    <property type="term" value="P:positive regulation of transcription by RNA polymerase II"/>
    <property type="evidence" value="ECO:0007669"/>
    <property type="project" value="TreeGrafter"/>
</dbReference>
<proteinExistence type="predicted"/>
<organism evidence="9 10">
    <name type="scientific">Periconia macrospinosa</name>
    <dbReference type="NCBI Taxonomy" id="97972"/>
    <lineage>
        <taxon>Eukaryota</taxon>
        <taxon>Fungi</taxon>
        <taxon>Dikarya</taxon>
        <taxon>Ascomycota</taxon>
        <taxon>Pezizomycotina</taxon>
        <taxon>Dothideomycetes</taxon>
        <taxon>Pleosporomycetidae</taxon>
        <taxon>Pleosporales</taxon>
        <taxon>Massarineae</taxon>
        <taxon>Periconiaceae</taxon>
        <taxon>Periconia</taxon>
    </lineage>
</organism>
<feature type="compositionally biased region" description="Basic and acidic residues" evidence="7">
    <location>
        <begin position="1220"/>
        <end position="1242"/>
    </location>
</feature>
<feature type="compositionally biased region" description="Low complexity" evidence="7">
    <location>
        <begin position="1120"/>
        <end position="1137"/>
    </location>
</feature>
<keyword evidence="2" id="KW-0597">Phosphoprotein</keyword>
<dbReference type="EMBL" id="KZ805348">
    <property type="protein sequence ID" value="PVI02009.1"/>
    <property type="molecule type" value="Genomic_DNA"/>
</dbReference>
<dbReference type="InterPro" id="IPR034605">
    <property type="entry name" value="PGC-1"/>
</dbReference>
<comment type="subcellular location">
    <subcellularLocation>
        <location evidence="1">Nucleus</location>
    </subcellularLocation>
</comment>
<keyword evidence="6" id="KW-0539">Nucleus</keyword>
<gene>
    <name evidence="9" type="ORF">DM02DRAFT_316481</name>
</gene>
<dbReference type="GO" id="GO:0003712">
    <property type="term" value="F:transcription coregulator activity"/>
    <property type="evidence" value="ECO:0007669"/>
    <property type="project" value="InterPro"/>
</dbReference>
<feature type="compositionally biased region" description="Polar residues" evidence="7">
    <location>
        <begin position="462"/>
        <end position="472"/>
    </location>
</feature>
<dbReference type="STRING" id="97972.A0A2V1DV89"/>
<sequence>MSTGGLTQQRSASRGSSSVRSDLNRKPPTPSITPGSDEFAFEPCAATASFLLYAQRNVILCLHHDTLAVERRFTRHREDVSWISADTVSDRGAGRLVVSYDSGSTAIVWDLFTGDEVARFASYEQIRVASWMRNGNVAFGNAQGNVILFEPSTSEHISARTIFDPITALAPAADCRTFAIGYLNGSILIATLQPSFTILHTLTTPRAPSPISGLAWHGSSSKQKSEMLAAQASDGDLRVWSVPKVPHGGDSPCVIRILNKSEQREPGPCWFAWSKNGRIIQYTEGQTCAWDVRTKRVTYEPIPTVDNVAAICNFGPTATLFTMSRNYGVQQYDLNPNGTPALVQNMQHPPANTPPSPPHSLDEHDKKGKTPLTALPSNKATNGLIESESSEGEGGAVLSPLQKIAQEMDQLEEERRDHVGPLSPVSSSRGSQSSRSSGSGRGPRYRFDKPSSSSKSKGSGSTLFSASNSSYQGTSRESISIRSTSSTSSSRYGSSHLRKEVLRSPDESNRTKNMDLFPFTKARLGDVPYRNTQLGPDRTPDDLRQNMLRVVFGWENDIEELIRDELARHPPGSAAAVLLSKWLGDTGADLMASMVGAESMTSADWMLLALSSMGQGTQKKVGETFVQRLLEKGDIHPAVAILLGLGEHNDAIEVYVSCKYFMEAILLTCLMFPTDWQRQSFLVRKWGEAAVSHGKAELAVKCFSCMGLESSEPWFSPRAQDAVFSAQKQHLLGSQLSPPLSPPSASNSRITAKMSSLKLVTDFGAGPLPRQMVPEEDEQTPMNVGATPIAESAMSPSGGKNPWLAASSARTARDPSREPSSARTATPGSYRRKRFPSQSGVDRSATNNESLASLAVPNRGQRDKSIPRTAVDNIGREAETLPFSQRRAASTEPDQTSLLLTAATYDPSQSKDHLPSPAAGVFDTLKEKEAESRNSSRSRNRQDLHLYMNEMIIEQGPDTGYSSNMSPPLTGASVKSAKARSIDQYISSLGEASHHARKRADSRTEARPASRTARTRSRTREPSESRGRSGARYIQRAKRSPSSPVPMSPEDAGIYPKANKEAATNTDNFDDERYYKMDVASPIATESVGSSRTNRSRARAGLAKPRSSSKAALRAESPEAAPRVRSRATSRASSRPAVGDRGRSSNREESSSKRSPRSPQPMFREDPLIRDNYEPVRPRERSTSRRPRERGTSTQREPSPDRLLPRDRSMSRKAQSSLRESSRQRGNLREGSLDRMSERNTEARPPSRQSDVSGRSGKLSRPMTMTRKELAAKELEERRLSLARRPSAPMIPHPGDLAHRPIHERAYTDGDFLPPYRDPIQRSHTADPEISKKYSPTNRNPVGATSTPSVPIGLPATPRAMRHTRYMSADPNQREGIPAVPSIPSNLTRPPQEPQLSAQDEVGPLLPATTFGQPAPLARAASAPPEDLSPANMVPRVSPTYPLGRRGSLGGNRGHVRQSNSQDLTSPVNSKRVSPPPITASIAETIHESQVVILDQDTAPPLLAELQHLAGPPQPLTVDTSPKSSVGMINIAIDTEKAHDSMSPIAAPPSNTSSPISHRRGRGSISENIGMSFKRVTDRMRSTSRSRNKSPPISPPQIPPYESVPEYSFPRSNNGAISPVEGHGGIEQFSNLSPPPPPPPPVQPMEQVISPTEEAKNPQFYKHPRDVRASNMPQPMLQAGVYEGPMI</sequence>
<feature type="compositionally biased region" description="Polar residues" evidence="7">
    <location>
        <begin position="1457"/>
        <end position="1472"/>
    </location>
</feature>
<feature type="compositionally biased region" description="Low complexity" evidence="7">
    <location>
        <begin position="473"/>
        <end position="495"/>
    </location>
</feature>
<feature type="compositionally biased region" description="Basic and acidic residues" evidence="7">
    <location>
        <begin position="1163"/>
        <end position="1183"/>
    </location>
</feature>
<feature type="compositionally biased region" description="Basic and acidic residues" evidence="7">
    <location>
        <begin position="497"/>
        <end position="513"/>
    </location>
</feature>
<dbReference type="OrthoDB" id="7326421at2759"/>
<feature type="compositionally biased region" description="Pro residues" evidence="7">
    <location>
        <begin position="1633"/>
        <end position="1643"/>
    </location>
</feature>
<dbReference type="InterPro" id="IPR015943">
    <property type="entry name" value="WD40/YVTN_repeat-like_dom_sf"/>
</dbReference>
<feature type="compositionally biased region" description="Polar residues" evidence="7">
    <location>
        <begin position="836"/>
        <end position="851"/>
    </location>
</feature>
<feature type="region of interest" description="Disordered" evidence="7">
    <location>
        <begin position="988"/>
        <end position="1270"/>
    </location>
</feature>
<keyword evidence="10" id="KW-1185">Reference proteome</keyword>
<dbReference type="FunFam" id="2.130.10.10:FF:000577">
    <property type="entry name" value="WD domain G-beta repeat protein"/>
    <property type="match status" value="1"/>
</dbReference>
<keyword evidence="5" id="KW-0804">Transcription</keyword>
<keyword evidence="4" id="KW-0805">Transcription regulation</keyword>
<keyword evidence="3" id="KW-0694">RNA-binding</keyword>
<feature type="region of interest" description="Disordered" evidence="7">
    <location>
        <begin position="957"/>
        <end position="976"/>
    </location>
</feature>
<evidence type="ECO:0000259" key="8">
    <source>
        <dbReference type="Pfam" id="PF23774"/>
    </source>
</evidence>
<evidence type="ECO:0000256" key="6">
    <source>
        <dbReference type="ARBA" id="ARBA00023242"/>
    </source>
</evidence>
<evidence type="ECO:0000313" key="10">
    <source>
        <dbReference type="Proteomes" id="UP000244855"/>
    </source>
</evidence>
<protein>
    <recommendedName>
        <fullName evidence="8">Gem-associated protein 5 TPR domain-containing protein</fullName>
    </recommendedName>
</protein>
<dbReference type="InterPro" id="IPR056421">
    <property type="entry name" value="TPR_GEMI5"/>
</dbReference>
<feature type="region of interest" description="Disordered" evidence="7">
    <location>
        <begin position="1323"/>
        <end position="1354"/>
    </location>
</feature>
<feature type="region of interest" description="Disordered" evidence="7">
    <location>
        <begin position="1540"/>
        <end position="1659"/>
    </location>
</feature>
<feature type="region of interest" description="Disordered" evidence="7">
    <location>
        <begin position="1"/>
        <end position="37"/>
    </location>
</feature>
<evidence type="ECO:0000256" key="3">
    <source>
        <dbReference type="ARBA" id="ARBA00022884"/>
    </source>
</evidence>
<feature type="compositionally biased region" description="Low complexity" evidence="7">
    <location>
        <begin position="420"/>
        <end position="438"/>
    </location>
</feature>
<feature type="region of interest" description="Disordered" evidence="7">
    <location>
        <begin position="410"/>
        <end position="516"/>
    </location>
</feature>
<evidence type="ECO:0000256" key="1">
    <source>
        <dbReference type="ARBA" id="ARBA00004123"/>
    </source>
</evidence>
<accession>A0A2V1DV89</accession>
<feature type="compositionally biased region" description="Basic and acidic residues" evidence="7">
    <location>
        <begin position="1323"/>
        <end position="1332"/>
    </location>
</feature>
<feature type="region of interest" description="Disordered" evidence="7">
    <location>
        <begin position="1368"/>
        <end position="1476"/>
    </location>
</feature>
<dbReference type="Proteomes" id="UP000244855">
    <property type="component" value="Unassembled WGS sequence"/>
</dbReference>
<feature type="domain" description="Gem-associated protein 5 TPR" evidence="8">
    <location>
        <begin position="551"/>
        <end position="707"/>
    </location>
</feature>
<feature type="compositionally biased region" description="Polar residues" evidence="7">
    <location>
        <begin position="818"/>
        <end position="827"/>
    </location>
</feature>
<evidence type="ECO:0000256" key="4">
    <source>
        <dbReference type="ARBA" id="ARBA00023015"/>
    </source>
</evidence>
<feature type="region of interest" description="Disordered" evidence="7">
    <location>
        <begin position="788"/>
        <end position="896"/>
    </location>
</feature>
<feature type="compositionally biased region" description="Basic and acidic residues" evidence="7">
    <location>
        <begin position="1138"/>
        <end position="1152"/>
    </location>
</feature>
<evidence type="ECO:0000256" key="2">
    <source>
        <dbReference type="ARBA" id="ARBA00022553"/>
    </source>
</evidence>
<feature type="compositionally biased region" description="Low complexity" evidence="7">
    <location>
        <begin position="1414"/>
        <end position="1425"/>
    </location>
</feature>
<feature type="region of interest" description="Disordered" evidence="7">
    <location>
        <begin position="335"/>
        <end position="396"/>
    </location>
</feature>
<dbReference type="PANTHER" id="PTHR15528">
    <property type="entry name" value="PEROXISOME PROLIFERATOR ACTIVATED RECEPTOR GAMMA COACTIVATOR 1 PGC-1 -RELATED"/>
    <property type="match status" value="1"/>
</dbReference>
<feature type="compositionally biased region" description="Polar residues" evidence="7">
    <location>
        <begin position="335"/>
        <end position="347"/>
    </location>
</feature>
<evidence type="ECO:0000313" key="9">
    <source>
        <dbReference type="EMBL" id="PVI02009.1"/>
    </source>
</evidence>
<dbReference type="PANTHER" id="PTHR15528:SF11">
    <property type="entry name" value="FI18188P1"/>
    <property type="match status" value="1"/>
</dbReference>
<dbReference type="GO" id="GO:0005634">
    <property type="term" value="C:nucleus"/>
    <property type="evidence" value="ECO:0007669"/>
    <property type="project" value="UniProtKB-SubCell"/>
</dbReference>
<feature type="compositionally biased region" description="Basic and acidic residues" evidence="7">
    <location>
        <begin position="999"/>
        <end position="1008"/>
    </location>
</feature>
<dbReference type="SUPFAM" id="SSF69322">
    <property type="entry name" value="Tricorn protease domain 2"/>
    <property type="match status" value="1"/>
</dbReference>
<feature type="compositionally biased region" description="Polar residues" evidence="7">
    <location>
        <begin position="1383"/>
        <end position="1398"/>
    </location>
</feature>
<feature type="compositionally biased region" description="Low complexity" evidence="7">
    <location>
        <begin position="451"/>
        <end position="461"/>
    </location>
</feature>
<feature type="compositionally biased region" description="Polar residues" evidence="7">
    <location>
        <begin position="1334"/>
        <end position="1349"/>
    </location>
</feature>
<feature type="compositionally biased region" description="Low complexity" evidence="7">
    <location>
        <begin position="10"/>
        <end position="21"/>
    </location>
</feature>
<dbReference type="Pfam" id="PF23774">
    <property type="entry name" value="TPR_GEMI5"/>
    <property type="match status" value="1"/>
</dbReference>
<dbReference type="Gene3D" id="2.130.10.10">
    <property type="entry name" value="YVTN repeat-like/Quinoprotein amine dehydrogenase"/>
    <property type="match status" value="1"/>
</dbReference>
<feature type="compositionally biased region" description="Basic and acidic residues" evidence="7">
    <location>
        <begin position="1198"/>
        <end position="1210"/>
    </location>
</feature>